<reference evidence="3" key="1">
    <citation type="journal article" date="2019" name="Int. J. Syst. Evol. Microbiol.">
        <title>The Global Catalogue of Microorganisms (GCM) 10K type strain sequencing project: providing services to taxonomists for standard genome sequencing and annotation.</title>
        <authorList>
            <consortium name="The Broad Institute Genomics Platform"/>
            <consortium name="The Broad Institute Genome Sequencing Center for Infectious Disease"/>
            <person name="Wu L."/>
            <person name="Ma J."/>
        </authorList>
    </citation>
    <scope>NUCLEOTIDE SEQUENCE [LARGE SCALE GENOMIC DNA]</scope>
    <source>
        <strain evidence="3">JCM 18123</strain>
    </source>
</reference>
<comment type="caution">
    <text evidence="2">The sequence shown here is derived from an EMBL/GenBank/DDBJ whole genome shotgun (WGS) entry which is preliminary data.</text>
</comment>
<dbReference type="Proteomes" id="UP001499993">
    <property type="component" value="Unassembled WGS sequence"/>
</dbReference>
<dbReference type="EMBL" id="BAABIK010000007">
    <property type="protein sequence ID" value="GAA4936859.1"/>
    <property type="molecule type" value="Genomic_DNA"/>
</dbReference>
<feature type="compositionally biased region" description="Low complexity" evidence="1">
    <location>
        <begin position="91"/>
        <end position="104"/>
    </location>
</feature>
<protein>
    <submittedName>
        <fullName evidence="2">Uncharacterized protein</fullName>
    </submittedName>
</protein>
<proteinExistence type="predicted"/>
<organism evidence="2 3">
    <name type="scientific">Streptomonospora halophila</name>
    <dbReference type="NCBI Taxonomy" id="427369"/>
    <lineage>
        <taxon>Bacteria</taxon>
        <taxon>Bacillati</taxon>
        <taxon>Actinomycetota</taxon>
        <taxon>Actinomycetes</taxon>
        <taxon>Streptosporangiales</taxon>
        <taxon>Nocardiopsidaceae</taxon>
        <taxon>Streptomonospora</taxon>
    </lineage>
</organism>
<sequence length="104" mass="10675">MSPGGIAGRPVLAAEFRCTAGKGLRESAPPSLPITLTYRKRGLRDGSVFCFVVPFVINVIINVTTKTSPPAAGRTVLRRGTGPRGAGGIQAGPAPAPGGAPRRR</sequence>
<gene>
    <name evidence="2" type="ORF">GCM10023224_17250</name>
</gene>
<evidence type="ECO:0000256" key="1">
    <source>
        <dbReference type="SAM" id="MobiDB-lite"/>
    </source>
</evidence>
<accession>A0ABP9GCG8</accession>
<name>A0ABP9GCG8_9ACTN</name>
<feature type="region of interest" description="Disordered" evidence="1">
    <location>
        <begin position="68"/>
        <end position="104"/>
    </location>
</feature>
<evidence type="ECO:0000313" key="3">
    <source>
        <dbReference type="Proteomes" id="UP001499993"/>
    </source>
</evidence>
<evidence type="ECO:0000313" key="2">
    <source>
        <dbReference type="EMBL" id="GAA4936859.1"/>
    </source>
</evidence>
<keyword evidence="3" id="KW-1185">Reference proteome</keyword>